<dbReference type="EMBL" id="SFCC01000002">
    <property type="protein sequence ID" value="RZQ65090.1"/>
    <property type="molecule type" value="Genomic_DNA"/>
</dbReference>
<organism evidence="8 9">
    <name type="scientific">Amycolatopsis suaedae</name>
    <dbReference type="NCBI Taxonomy" id="2510978"/>
    <lineage>
        <taxon>Bacteria</taxon>
        <taxon>Bacillati</taxon>
        <taxon>Actinomycetota</taxon>
        <taxon>Actinomycetes</taxon>
        <taxon>Pseudonocardiales</taxon>
        <taxon>Pseudonocardiaceae</taxon>
        <taxon>Amycolatopsis</taxon>
    </lineage>
</organism>
<evidence type="ECO:0000256" key="2">
    <source>
        <dbReference type="ARBA" id="ARBA00005417"/>
    </source>
</evidence>
<dbReference type="GO" id="GO:0046677">
    <property type="term" value="P:response to antibiotic"/>
    <property type="evidence" value="ECO:0007669"/>
    <property type="project" value="UniProtKB-KW"/>
</dbReference>
<evidence type="ECO:0000256" key="6">
    <source>
        <dbReference type="ARBA" id="ARBA00023251"/>
    </source>
</evidence>
<sequence length="206" mass="22132">MGMGVTARNFGVRAGDVWLFRELDLDVPAGECLALVGENGSGKSTILRCLYGMQVPLEGTLSVADRQPDELDVEFRRDVAVLFDDSDLFVELTPVQHLELLAGTFGLDLDIGELLRDAGLDERSDVTAGSLSAGQRRRLMLLGATARPFRVLLLDEPERALDAGGKQWLTEVVGRAKDAGAAVVVATHHPPLLEVAESVVDLSGQL</sequence>
<dbReference type="AlphaFoldDB" id="A0A4Q7JB98"/>
<dbReference type="OrthoDB" id="6198786at2"/>
<feature type="domain" description="ABC transporter" evidence="7">
    <location>
        <begin position="5"/>
        <end position="206"/>
    </location>
</feature>
<dbReference type="Proteomes" id="UP000292003">
    <property type="component" value="Unassembled WGS sequence"/>
</dbReference>
<evidence type="ECO:0000256" key="5">
    <source>
        <dbReference type="ARBA" id="ARBA00022840"/>
    </source>
</evidence>
<dbReference type="PANTHER" id="PTHR42711">
    <property type="entry name" value="ABC TRANSPORTER ATP-BINDING PROTEIN"/>
    <property type="match status" value="1"/>
</dbReference>
<keyword evidence="5 8" id="KW-0067">ATP-binding</keyword>
<dbReference type="PROSITE" id="PS50893">
    <property type="entry name" value="ABC_TRANSPORTER_2"/>
    <property type="match status" value="1"/>
</dbReference>
<proteinExistence type="inferred from homology"/>
<dbReference type="GO" id="GO:0005524">
    <property type="term" value="F:ATP binding"/>
    <property type="evidence" value="ECO:0007669"/>
    <property type="project" value="UniProtKB-KW"/>
</dbReference>
<dbReference type="SMART" id="SM00382">
    <property type="entry name" value="AAA"/>
    <property type="match status" value="1"/>
</dbReference>
<dbReference type="InterPro" id="IPR027417">
    <property type="entry name" value="P-loop_NTPase"/>
</dbReference>
<dbReference type="InterPro" id="IPR003439">
    <property type="entry name" value="ABC_transporter-like_ATP-bd"/>
</dbReference>
<keyword evidence="4" id="KW-0547">Nucleotide-binding</keyword>
<dbReference type="InterPro" id="IPR003593">
    <property type="entry name" value="AAA+_ATPase"/>
</dbReference>
<gene>
    <name evidence="8" type="ORF">EWH70_04115</name>
</gene>
<keyword evidence="6" id="KW-0046">Antibiotic resistance</keyword>
<accession>A0A4Q7JB98</accession>
<comment type="similarity">
    <text evidence="2">Belongs to the ABC transporter superfamily.</text>
</comment>
<evidence type="ECO:0000256" key="4">
    <source>
        <dbReference type="ARBA" id="ARBA00022741"/>
    </source>
</evidence>
<dbReference type="Pfam" id="PF00005">
    <property type="entry name" value="ABC_tran"/>
    <property type="match status" value="1"/>
</dbReference>
<keyword evidence="9" id="KW-1185">Reference proteome</keyword>
<evidence type="ECO:0000256" key="3">
    <source>
        <dbReference type="ARBA" id="ARBA00022448"/>
    </source>
</evidence>
<reference evidence="8 9" key="1">
    <citation type="submission" date="2019-02" db="EMBL/GenBank/DDBJ databases">
        <title>Draft genome sequence of Amycolatopsis sp. 8-3EHSu isolated from roots of Suaeda maritima.</title>
        <authorList>
            <person name="Duangmal K."/>
            <person name="Chantavorakit T."/>
        </authorList>
    </citation>
    <scope>NUCLEOTIDE SEQUENCE [LARGE SCALE GENOMIC DNA]</scope>
    <source>
        <strain evidence="8 9">8-3EHSu</strain>
    </source>
</reference>
<dbReference type="InterPro" id="IPR050763">
    <property type="entry name" value="ABC_transporter_ATP-binding"/>
</dbReference>
<dbReference type="Gene3D" id="3.40.50.300">
    <property type="entry name" value="P-loop containing nucleotide triphosphate hydrolases"/>
    <property type="match status" value="1"/>
</dbReference>
<evidence type="ECO:0000259" key="7">
    <source>
        <dbReference type="PROSITE" id="PS50893"/>
    </source>
</evidence>
<dbReference type="PROSITE" id="PS00211">
    <property type="entry name" value="ABC_TRANSPORTER_1"/>
    <property type="match status" value="1"/>
</dbReference>
<dbReference type="PANTHER" id="PTHR42711:SF5">
    <property type="entry name" value="ABC TRANSPORTER ATP-BINDING PROTEIN NATA"/>
    <property type="match status" value="1"/>
</dbReference>
<protein>
    <submittedName>
        <fullName evidence="8">ABC transporter ATP-binding protein</fullName>
    </submittedName>
</protein>
<dbReference type="InterPro" id="IPR017871">
    <property type="entry name" value="ABC_transporter-like_CS"/>
</dbReference>
<evidence type="ECO:0000313" key="9">
    <source>
        <dbReference type="Proteomes" id="UP000292003"/>
    </source>
</evidence>
<evidence type="ECO:0000313" key="8">
    <source>
        <dbReference type="EMBL" id="RZQ65090.1"/>
    </source>
</evidence>
<keyword evidence="3" id="KW-0813">Transport</keyword>
<dbReference type="GO" id="GO:0016887">
    <property type="term" value="F:ATP hydrolysis activity"/>
    <property type="evidence" value="ECO:0007669"/>
    <property type="project" value="InterPro"/>
</dbReference>
<dbReference type="SUPFAM" id="SSF52540">
    <property type="entry name" value="P-loop containing nucleoside triphosphate hydrolases"/>
    <property type="match status" value="1"/>
</dbReference>
<comment type="subcellular location">
    <subcellularLocation>
        <location evidence="1">Cell membrane</location>
        <topology evidence="1">Peripheral membrane protein</topology>
    </subcellularLocation>
</comment>
<name>A0A4Q7JB98_9PSEU</name>
<evidence type="ECO:0000256" key="1">
    <source>
        <dbReference type="ARBA" id="ARBA00004202"/>
    </source>
</evidence>
<dbReference type="GO" id="GO:0005886">
    <property type="term" value="C:plasma membrane"/>
    <property type="evidence" value="ECO:0007669"/>
    <property type="project" value="UniProtKB-SubCell"/>
</dbReference>
<comment type="caution">
    <text evidence="8">The sequence shown here is derived from an EMBL/GenBank/DDBJ whole genome shotgun (WGS) entry which is preliminary data.</text>
</comment>